<accession>A0A2A5S2Y1</accession>
<reference evidence="2 3" key="1">
    <citation type="submission" date="2014-12" db="EMBL/GenBank/DDBJ databases">
        <title>Draft genome sequences of 10 type strains of Lactococcus.</title>
        <authorList>
            <person name="Sun Z."/>
            <person name="Zhong Z."/>
            <person name="Liu W."/>
            <person name="Zhang W."/>
            <person name="Zhang H."/>
        </authorList>
    </citation>
    <scope>NUCLEOTIDE SEQUENCE [LARGE SCALE GENOMIC DNA]</scope>
    <source>
        <strain evidence="2 3">DSM 6634</strain>
    </source>
</reference>
<keyword evidence="1" id="KW-0175">Coiled coil</keyword>
<evidence type="ECO:0000256" key="1">
    <source>
        <dbReference type="SAM" id="Coils"/>
    </source>
</evidence>
<dbReference type="InterPro" id="IPR029052">
    <property type="entry name" value="Metallo-depent_PP-like"/>
</dbReference>
<dbReference type="Proteomes" id="UP000218282">
    <property type="component" value="Unassembled WGS sequence"/>
</dbReference>
<protein>
    <submittedName>
        <fullName evidence="2">Metallophosphoesterase</fullName>
    </submittedName>
</protein>
<dbReference type="AlphaFoldDB" id="A0A2A5S2Y1"/>
<proteinExistence type="predicted"/>
<gene>
    <name evidence="2" type="ORF">RU86_GL001868</name>
</gene>
<comment type="caution">
    <text evidence="2">The sequence shown here is derived from an EMBL/GenBank/DDBJ whole genome shotgun (WGS) entry which is preliminary data.</text>
</comment>
<feature type="coiled-coil region" evidence="1">
    <location>
        <begin position="7"/>
        <end position="51"/>
    </location>
</feature>
<keyword evidence="3" id="KW-1185">Reference proteome</keyword>
<evidence type="ECO:0000313" key="3">
    <source>
        <dbReference type="Proteomes" id="UP000218282"/>
    </source>
</evidence>
<evidence type="ECO:0000313" key="2">
    <source>
        <dbReference type="EMBL" id="PCS07811.1"/>
    </source>
</evidence>
<sequence length="722" mass="83702">MNDLRKLERLEEEIDYLENRLKETNSEKILYEMSKTRLQEAKKQVKKLRSSLGISLVQNTITTFDGLNELFELFPENRRRPVNKIIQRGDYFNLVYNINEQKISIQKKDEIVYSTIPYDTGRNYIQRAAILTLLYPESTKEYLEIHNPNLMIYIEESLRQVGKSHTLAEKYYQEIFNQPLFMMQVLGRMLQHDERGPLSANLPGKFLYDVNLKTGITGYLVEFLKFVIAATRELPIATDGKRVTLIENFKNNELTNSIYGQVYLSNYSNLDLNLLPEKIQNEINMELMTVDNYMMDVSAPMLRSEVGSALQNVRKNYIAHSIDPRLLEPIFENVLPTHNNNLINVVSDIHSVDGHLPFQNDNFNILAGDISDSFVKDKNIKGLIAIGNHELSDVVTLRNNEKFLQFRIEFRRKVKDSIMGGKLIEGVVKKLLDSNKHEINEFLYNKQLNEFDEYRELFWFKLLFLLPDASWAYLPIGSSSFYEVIKNKLSNRFPNMTVLNNEVIYYQGIRYIGLTVPVALVKRKLEAQQFMLDYLGKQLDKDFLTPTVIVSHAPLFNELSMLSPKSKSYNPENNCSLNGFYELFGKHNIIGVVHGHHHIPASKGREKHVEFAGKRIFVVCSIYSKINTGLDLNNLIKHSNKSNQVKQPKLIQKSSPKIKKPDIPFYDGNTPIGQIQNMYREKKGNKIKFTVEKTIQGKRHKKRFDEINEAIDYLNELNKSSS</sequence>
<organism evidence="2 3">
    <name type="scientific">Pseudolactococcus piscium</name>
    <dbReference type="NCBI Taxonomy" id="1364"/>
    <lineage>
        <taxon>Bacteria</taxon>
        <taxon>Bacillati</taxon>
        <taxon>Bacillota</taxon>
        <taxon>Bacilli</taxon>
        <taxon>Lactobacillales</taxon>
        <taxon>Streptococcaceae</taxon>
        <taxon>Pseudolactococcus</taxon>
    </lineage>
</organism>
<dbReference type="RefSeq" id="WP_179296190.1">
    <property type="nucleotide sequence ID" value="NZ_JXJW01000005.1"/>
</dbReference>
<name>A0A2A5S2Y1_9LACT</name>
<dbReference type="EMBL" id="JXJW01000005">
    <property type="protein sequence ID" value="PCS07811.1"/>
    <property type="molecule type" value="Genomic_DNA"/>
</dbReference>
<dbReference type="SUPFAM" id="SSF56300">
    <property type="entry name" value="Metallo-dependent phosphatases"/>
    <property type="match status" value="1"/>
</dbReference>